<reference evidence="2 3" key="1">
    <citation type="journal article" date="2015" name="Int. J. Syst. Evol. Microbiol.">
        <title>Gemmobacter intermedius sp. nov., isolated from a white stork (Ciconia ciconia).</title>
        <authorList>
            <person name="Kampfer P."/>
            <person name="Jerzak L."/>
            <person name="Wilharm G."/>
            <person name="Golke J."/>
            <person name="Busse H.J."/>
            <person name="Glaeser S.P."/>
        </authorList>
    </citation>
    <scope>NUCLEOTIDE SEQUENCE [LARGE SCALE GENOMIC DNA]</scope>
    <source>
        <strain evidence="2 3">119/4</strain>
    </source>
</reference>
<accession>A0A3S4XIV9</accession>
<evidence type="ECO:0000313" key="2">
    <source>
        <dbReference type="EMBL" id="RWY37356.1"/>
    </source>
</evidence>
<comment type="caution">
    <text evidence="2">The sequence shown here is derived from an EMBL/GenBank/DDBJ whole genome shotgun (WGS) entry which is preliminary data.</text>
</comment>
<feature type="compositionally biased region" description="Basic and acidic residues" evidence="1">
    <location>
        <begin position="476"/>
        <end position="486"/>
    </location>
</feature>
<dbReference type="Proteomes" id="UP000287168">
    <property type="component" value="Unassembled WGS sequence"/>
</dbReference>
<protein>
    <submittedName>
        <fullName evidence="2">Uncharacterized protein</fullName>
    </submittedName>
</protein>
<organism evidence="2 3">
    <name type="scientific">Falsigemmobacter intermedius</name>
    <dbReference type="NCBI Taxonomy" id="1553448"/>
    <lineage>
        <taxon>Bacteria</taxon>
        <taxon>Pseudomonadati</taxon>
        <taxon>Pseudomonadota</taxon>
        <taxon>Alphaproteobacteria</taxon>
        <taxon>Rhodobacterales</taxon>
        <taxon>Paracoccaceae</taxon>
        <taxon>Falsigemmobacter</taxon>
    </lineage>
</organism>
<dbReference type="RefSeq" id="WP_128490731.1">
    <property type="nucleotide sequence ID" value="NZ_JBHLXB010000018.1"/>
</dbReference>
<keyword evidence="3" id="KW-1185">Reference proteome</keyword>
<dbReference type="AlphaFoldDB" id="A0A3S4XIV9"/>
<dbReference type="EMBL" id="SBLC01000049">
    <property type="protein sequence ID" value="RWY37356.1"/>
    <property type="molecule type" value="Genomic_DNA"/>
</dbReference>
<feature type="region of interest" description="Disordered" evidence="1">
    <location>
        <begin position="461"/>
        <end position="522"/>
    </location>
</feature>
<name>A0A3S4XIV9_9RHOB</name>
<dbReference type="OrthoDB" id="6008408at2"/>
<sequence length="676" mass="75693">MRILHGAKVDDPNYTFDLSAKILTDADLSFWQRIEDMRFAERMGAREERKARGQKRLGGMPRRKDLSEVPRGKLLPHVFNGGSPLLKEVLSHLATHSDAYANMNPFKSWRKTELLKGLSSIFIDLDDPVWLYQRTLEEVAAAVVNFCEYVSIPAPSYIMRSGVGLNVVWLHTEVQMHSDLVDDVGSTSEDWKATIDKLFRLFAKRFVPDGQATDMTRLFRIAGSVNSKSGVPVCPLFVAGSDDKPAVYDFDCLAEMIAEAEAVDPLISPLSTRTQEEIDERKASAAAKRAAARAAEKAAKLAAGLIDPPKKKKANKKGDENASLFDYAEIDAPEALMSLDAVEAEQFAKVYEKNPRYGLVLRDIYRLYRIRGGLRSMPGWRDQFLFCLTVCLAQGGYKGKALWKQIHRIIPHTGFDVEEAVSYMQTAVAYADESQKGKEDKRYVLLNDVLQKRLGITASEKAQMETVHKKSTKSMSFEEKRDDDRLRKRKSRGQDGAGMARSEAAEKRQTLTEAAGELRQSGHSVREIAEKLGISKSVAGRLLASQTGQNPCQNPAFCIVSSPVPVVTLLRADGEKGEIERTAEAADSWYDYEDAEREEELLNASAYFKEPGIIDTWMIEDGVEKLRHEYIRIARASGDLAQDAEELPSVYVDAMNIEIAEQQSRLNRFHGTPRLQ</sequence>
<feature type="region of interest" description="Disordered" evidence="1">
    <location>
        <begin position="45"/>
        <end position="65"/>
    </location>
</feature>
<proteinExistence type="predicted"/>
<evidence type="ECO:0000256" key="1">
    <source>
        <dbReference type="SAM" id="MobiDB-lite"/>
    </source>
</evidence>
<gene>
    <name evidence="2" type="ORF">EP867_17375</name>
</gene>
<evidence type="ECO:0000313" key="3">
    <source>
        <dbReference type="Proteomes" id="UP000287168"/>
    </source>
</evidence>